<sequence length="184" mass="19882">MAFVGSVGGVGAPARGSFVCGRANGCAVSDARSSGAALCGARAQRVRARHAVADVTMVSMKAKNAARAFRTIETKEQLDAVISTGKLVVVKFGSPSCRSCKFLEKECPFISREFSQDTVDFVQLNLKESRDLFKELGIKTMPTVHLYRLDKGLLEEMAVAPNQISKLKELIALHEPLADQLARP</sequence>
<dbReference type="InterPro" id="IPR036249">
    <property type="entry name" value="Thioredoxin-like_sf"/>
</dbReference>
<gene>
    <name evidence="3" type="ORF">FVE85_6139</name>
</gene>
<proteinExistence type="inferred from homology"/>
<reference evidence="4" key="1">
    <citation type="journal article" date="2019" name="Nat. Commun.">
        <title>Expansion of phycobilisome linker gene families in mesophilic red algae.</title>
        <authorList>
            <person name="Lee J."/>
            <person name="Kim D."/>
            <person name="Bhattacharya D."/>
            <person name="Yoon H.S."/>
        </authorList>
    </citation>
    <scope>NUCLEOTIDE SEQUENCE [LARGE SCALE GENOMIC DNA]</scope>
    <source>
        <strain evidence="4">CCMP 1328</strain>
    </source>
</reference>
<evidence type="ECO:0000256" key="1">
    <source>
        <dbReference type="ARBA" id="ARBA00008987"/>
    </source>
</evidence>
<dbReference type="Pfam" id="PF00085">
    <property type="entry name" value="Thioredoxin"/>
    <property type="match status" value="1"/>
</dbReference>
<protein>
    <submittedName>
        <fullName evidence="3">Thioredoxin-like 2, chloroplastic</fullName>
    </submittedName>
</protein>
<dbReference type="PANTHER" id="PTHR43601">
    <property type="entry name" value="THIOREDOXIN, MITOCHONDRIAL"/>
    <property type="match status" value="1"/>
</dbReference>
<comment type="caution">
    <text evidence="3">The sequence shown here is derived from an EMBL/GenBank/DDBJ whole genome shotgun (WGS) entry which is preliminary data.</text>
</comment>
<dbReference type="PANTHER" id="PTHR43601:SF32">
    <property type="entry name" value="THIOREDOXIN-LIKE 2-2, CHLOROPLASTIC"/>
    <property type="match status" value="1"/>
</dbReference>
<evidence type="ECO:0000313" key="3">
    <source>
        <dbReference type="EMBL" id="KAA8498554.1"/>
    </source>
</evidence>
<dbReference type="InterPro" id="IPR013766">
    <property type="entry name" value="Thioredoxin_domain"/>
</dbReference>
<dbReference type="Gene3D" id="3.40.30.10">
    <property type="entry name" value="Glutaredoxin"/>
    <property type="match status" value="1"/>
</dbReference>
<keyword evidence="4" id="KW-1185">Reference proteome</keyword>
<dbReference type="CDD" id="cd02947">
    <property type="entry name" value="TRX_family"/>
    <property type="match status" value="1"/>
</dbReference>
<organism evidence="3 4">
    <name type="scientific">Porphyridium purpureum</name>
    <name type="common">Red alga</name>
    <name type="synonym">Porphyridium cruentum</name>
    <dbReference type="NCBI Taxonomy" id="35688"/>
    <lineage>
        <taxon>Eukaryota</taxon>
        <taxon>Rhodophyta</taxon>
        <taxon>Bangiophyceae</taxon>
        <taxon>Porphyridiales</taxon>
        <taxon>Porphyridiaceae</taxon>
        <taxon>Porphyridium</taxon>
    </lineage>
</organism>
<dbReference type="AlphaFoldDB" id="A0A5J4Z6D7"/>
<evidence type="ECO:0000313" key="4">
    <source>
        <dbReference type="Proteomes" id="UP000324585"/>
    </source>
</evidence>
<dbReference type="SUPFAM" id="SSF52833">
    <property type="entry name" value="Thioredoxin-like"/>
    <property type="match status" value="1"/>
</dbReference>
<feature type="domain" description="Thioredoxin" evidence="2">
    <location>
        <begin position="74"/>
        <end position="169"/>
    </location>
</feature>
<dbReference type="OrthoDB" id="2121326at2759"/>
<dbReference type="EMBL" id="VRMN01000001">
    <property type="protein sequence ID" value="KAA8498554.1"/>
    <property type="molecule type" value="Genomic_DNA"/>
</dbReference>
<dbReference type="GO" id="GO:0045454">
    <property type="term" value="P:cell redox homeostasis"/>
    <property type="evidence" value="ECO:0007669"/>
    <property type="project" value="TreeGrafter"/>
</dbReference>
<evidence type="ECO:0000259" key="2">
    <source>
        <dbReference type="Pfam" id="PF00085"/>
    </source>
</evidence>
<name>A0A5J4Z6D7_PORPP</name>
<comment type="similarity">
    <text evidence="1">Belongs to the thioredoxin family.</text>
</comment>
<accession>A0A5J4Z6D7</accession>
<dbReference type="Proteomes" id="UP000324585">
    <property type="component" value="Unassembled WGS sequence"/>
</dbReference>